<dbReference type="Proteomes" id="UP000184330">
    <property type="component" value="Unassembled WGS sequence"/>
</dbReference>
<keyword evidence="2" id="KW-1185">Reference proteome</keyword>
<evidence type="ECO:0000313" key="1">
    <source>
        <dbReference type="EMBL" id="CZR62376.1"/>
    </source>
</evidence>
<sequence>MALLPTPTTQELPVYECLGSISYLLIPRSGRKWIAQTNALGHTAIIADVVLAILDLRNSIAIHTLLLDQVYGRN</sequence>
<protein>
    <submittedName>
        <fullName evidence="1">Uncharacterized protein</fullName>
    </submittedName>
</protein>
<proteinExistence type="predicted"/>
<dbReference type="EMBL" id="FJOG01000020">
    <property type="protein sequence ID" value="CZR62376.1"/>
    <property type="molecule type" value="Genomic_DNA"/>
</dbReference>
<gene>
    <name evidence="1" type="ORF">PAC_12273</name>
</gene>
<reference evidence="1 2" key="1">
    <citation type="submission" date="2016-03" db="EMBL/GenBank/DDBJ databases">
        <authorList>
            <person name="Ploux O."/>
        </authorList>
    </citation>
    <scope>NUCLEOTIDE SEQUENCE [LARGE SCALE GENOMIC DNA]</scope>
    <source>
        <strain evidence="1 2">UAMH 11012</strain>
    </source>
</reference>
<dbReference type="AlphaFoldDB" id="A0A1L7XBJ9"/>
<organism evidence="1 2">
    <name type="scientific">Phialocephala subalpina</name>
    <dbReference type="NCBI Taxonomy" id="576137"/>
    <lineage>
        <taxon>Eukaryota</taxon>
        <taxon>Fungi</taxon>
        <taxon>Dikarya</taxon>
        <taxon>Ascomycota</taxon>
        <taxon>Pezizomycotina</taxon>
        <taxon>Leotiomycetes</taxon>
        <taxon>Helotiales</taxon>
        <taxon>Mollisiaceae</taxon>
        <taxon>Phialocephala</taxon>
        <taxon>Phialocephala fortinii species complex</taxon>
    </lineage>
</organism>
<name>A0A1L7XBJ9_9HELO</name>
<accession>A0A1L7XBJ9</accession>
<evidence type="ECO:0000313" key="2">
    <source>
        <dbReference type="Proteomes" id="UP000184330"/>
    </source>
</evidence>